<gene>
    <name evidence="2" type="ORF">ACFQZ8_00795</name>
</gene>
<dbReference type="Proteomes" id="UP001597053">
    <property type="component" value="Unassembled WGS sequence"/>
</dbReference>
<evidence type="ECO:0008006" key="4">
    <source>
        <dbReference type="Google" id="ProtNLM"/>
    </source>
</evidence>
<proteinExistence type="predicted"/>
<evidence type="ECO:0000313" key="2">
    <source>
        <dbReference type="EMBL" id="MFD0782468.1"/>
    </source>
</evidence>
<organism evidence="2 3">
    <name type="scientific">Micromonospora azadirachtae</name>
    <dbReference type="NCBI Taxonomy" id="1970735"/>
    <lineage>
        <taxon>Bacteria</taxon>
        <taxon>Bacillati</taxon>
        <taxon>Actinomycetota</taxon>
        <taxon>Actinomycetes</taxon>
        <taxon>Micromonosporales</taxon>
        <taxon>Micromonosporaceae</taxon>
        <taxon>Micromonospora</taxon>
    </lineage>
</organism>
<keyword evidence="3" id="KW-1185">Reference proteome</keyword>
<protein>
    <recommendedName>
        <fullName evidence="4">Lipoprotein</fullName>
    </recommendedName>
</protein>
<feature type="signal peptide" evidence="1">
    <location>
        <begin position="1"/>
        <end position="25"/>
    </location>
</feature>
<sequence length="161" mass="16542">MTRVPPRRKSLLLAGVMLLCLTGCGLDSEGQATDAAAEAVRSRAALARDTAAAVLADPNIEAQTADQQLAALATAASASDRAGILFGQRVGRDGRLEVDVAYDGTGHGGGFVAAEVHVRLCVRLSGLVGKDPHVDMVDIACGSELDERPGAQPDQIVGLRG</sequence>
<keyword evidence="1" id="KW-0732">Signal</keyword>
<feature type="chain" id="PRO_5046007701" description="Lipoprotein" evidence="1">
    <location>
        <begin position="26"/>
        <end position="161"/>
    </location>
</feature>
<evidence type="ECO:0000313" key="3">
    <source>
        <dbReference type="Proteomes" id="UP001597053"/>
    </source>
</evidence>
<reference evidence="3" key="1">
    <citation type="journal article" date="2019" name="Int. J. Syst. Evol. Microbiol.">
        <title>The Global Catalogue of Microorganisms (GCM) 10K type strain sequencing project: providing services to taxonomists for standard genome sequencing and annotation.</title>
        <authorList>
            <consortium name="The Broad Institute Genomics Platform"/>
            <consortium name="The Broad Institute Genome Sequencing Center for Infectious Disease"/>
            <person name="Wu L."/>
            <person name="Ma J."/>
        </authorList>
    </citation>
    <scope>NUCLEOTIDE SEQUENCE [LARGE SCALE GENOMIC DNA]</scope>
    <source>
        <strain evidence="3">JCM 32148</strain>
    </source>
</reference>
<evidence type="ECO:0000256" key="1">
    <source>
        <dbReference type="SAM" id="SignalP"/>
    </source>
</evidence>
<name>A0ABW2ZV01_9ACTN</name>
<accession>A0ABW2ZV01</accession>
<dbReference type="EMBL" id="JBHTHM010000008">
    <property type="protein sequence ID" value="MFD0782468.1"/>
    <property type="molecule type" value="Genomic_DNA"/>
</dbReference>
<comment type="caution">
    <text evidence="2">The sequence shown here is derived from an EMBL/GenBank/DDBJ whole genome shotgun (WGS) entry which is preliminary data.</text>
</comment>